<accession>A0ABY0H7G7</accession>
<evidence type="ECO:0000256" key="3">
    <source>
        <dbReference type="ARBA" id="ARBA00023033"/>
    </source>
</evidence>
<dbReference type="InterPro" id="IPR036188">
    <property type="entry name" value="FAD/NAD-bd_sf"/>
</dbReference>
<comment type="similarity">
    <text evidence="1">Belongs to the paxM FAD-dependent monooxygenase family.</text>
</comment>
<dbReference type="Pfam" id="PF13450">
    <property type="entry name" value="NAD_binding_8"/>
    <property type="match status" value="1"/>
</dbReference>
<dbReference type="PANTHER" id="PTHR13789:SF215">
    <property type="entry name" value="FAD-BINDING DOMAIN-CONTAINING PROTEIN-RELATED"/>
    <property type="match status" value="1"/>
</dbReference>
<dbReference type="PANTHER" id="PTHR13789">
    <property type="entry name" value="MONOOXYGENASE"/>
    <property type="match status" value="1"/>
</dbReference>
<dbReference type="Proteomes" id="UP000294003">
    <property type="component" value="Unassembled WGS sequence"/>
</dbReference>
<reference evidence="4 5" key="1">
    <citation type="submission" date="2018-06" db="EMBL/GenBank/DDBJ databases">
        <title>Complete Genomes of Monosporascus.</title>
        <authorList>
            <person name="Robinson A.J."/>
            <person name="Natvig D.O."/>
        </authorList>
    </citation>
    <scope>NUCLEOTIDE SEQUENCE [LARGE SCALE GENOMIC DNA]</scope>
    <source>
        <strain evidence="4 5">CBS 609.92</strain>
    </source>
</reference>
<dbReference type="PRINTS" id="PR00420">
    <property type="entry name" value="RNGMNOXGNASE"/>
</dbReference>
<name>A0ABY0H7G7_9PEZI</name>
<evidence type="ECO:0000256" key="2">
    <source>
        <dbReference type="ARBA" id="ARBA00023002"/>
    </source>
</evidence>
<protein>
    <recommendedName>
        <fullName evidence="6">FAD-binding domain-containing protein</fullName>
    </recommendedName>
</protein>
<comment type="caution">
    <text evidence="4">The sequence shown here is derived from an EMBL/GenBank/DDBJ whole genome shotgun (WGS) entry which is preliminary data.</text>
</comment>
<keyword evidence="2" id="KW-0560">Oxidoreductase</keyword>
<dbReference type="InterPro" id="IPR050493">
    <property type="entry name" value="FAD-dep_Monooxygenase_BioMet"/>
</dbReference>
<evidence type="ECO:0008006" key="6">
    <source>
        <dbReference type="Google" id="ProtNLM"/>
    </source>
</evidence>
<evidence type="ECO:0000313" key="4">
    <source>
        <dbReference type="EMBL" id="RYO83408.1"/>
    </source>
</evidence>
<gene>
    <name evidence="4" type="ORF">DL762_006173</name>
</gene>
<dbReference type="EMBL" id="QJNS01000189">
    <property type="protein sequence ID" value="RYO83408.1"/>
    <property type="molecule type" value="Genomic_DNA"/>
</dbReference>
<dbReference type="Gene3D" id="3.50.50.60">
    <property type="entry name" value="FAD/NAD(P)-binding domain"/>
    <property type="match status" value="2"/>
</dbReference>
<dbReference type="SUPFAM" id="SSF54373">
    <property type="entry name" value="FAD-linked reductases, C-terminal domain"/>
    <property type="match status" value="1"/>
</dbReference>
<evidence type="ECO:0000256" key="1">
    <source>
        <dbReference type="ARBA" id="ARBA00007992"/>
    </source>
</evidence>
<keyword evidence="5" id="KW-1185">Reference proteome</keyword>
<sequence length="466" mass="50546">MLRTVVVGGGIAGLSAGIALRRAGHVVNIYEQSDMKHEVGAAINVPPNASRFLTSWGLDPKLSRFVKARALAWWDPFTANVTATMSYEEKAARSGGAELWLAHRVDLHGALKHIATDPAGPGIPVTVHPGSRVVGYEPRVPSITLASGEVIGGDVVIGADGVHSLASETVLGYKNSPVAPSHYNYCYRFLIPVSTLQADPETRSWNADIEGKTRIFADNENRRRLVAYACRDNTIHNFVGLFYDEASTYSAKKEDYLASVDKAEVMERFAGYHPSILAVIKLVPPSPPPGSSYARRRQFPGLLPPQQGHRHHEVAVVIQTTDPRMEEGQADQAQAGAQAMEDGVALGIVLRGVSTAEEIEERLELYQKIRRNRASVIQILSSVGADQSHLVYEDLKEFLAEEDIPTNPSEITDFSFGYDVVKASLEAVRQLRGTSIPPPDGGINGAAADRHANNLVDSPQLTAVVH</sequence>
<evidence type="ECO:0000313" key="5">
    <source>
        <dbReference type="Proteomes" id="UP000294003"/>
    </source>
</evidence>
<proteinExistence type="inferred from homology"/>
<dbReference type="SUPFAM" id="SSF51905">
    <property type="entry name" value="FAD/NAD(P)-binding domain"/>
    <property type="match status" value="1"/>
</dbReference>
<organism evidence="4 5">
    <name type="scientific">Monosporascus cannonballus</name>
    <dbReference type="NCBI Taxonomy" id="155416"/>
    <lineage>
        <taxon>Eukaryota</taxon>
        <taxon>Fungi</taxon>
        <taxon>Dikarya</taxon>
        <taxon>Ascomycota</taxon>
        <taxon>Pezizomycotina</taxon>
        <taxon>Sordariomycetes</taxon>
        <taxon>Xylariomycetidae</taxon>
        <taxon>Xylariales</taxon>
        <taxon>Xylariales incertae sedis</taxon>
        <taxon>Monosporascus</taxon>
    </lineage>
</organism>
<keyword evidence="3" id="KW-0503">Monooxygenase</keyword>